<protein>
    <recommendedName>
        <fullName evidence="1">Stage 0 sporulation protein A homolog</fullName>
    </recommendedName>
</protein>
<feature type="domain" description="Response regulatory" evidence="4">
    <location>
        <begin position="4"/>
        <end position="118"/>
    </location>
</feature>
<dbReference type="Proteomes" id="UP001222800">
    <property type="component" value="Chromosome"/>
</dbReference>
<dbReference type="PANTHER" id="PTHR37299">
    <property type="entry name" value="TRANSCRIPTIONAL REGULATOR-RELATED"/>
    <property type="match status" value="1"/>
</dbReference>
<keyword evidence="3" id="KW-0597">Phosphoprotein</keyword>
<accession>A0ABY8E9E7</accession>
<reference evidence="6 7" key="1">
    <citation type="submission" date="2023-03" db="EMBL/GenBank/DDBJ databases">
        <title>Complete genome sequence of Tepidibacter sp. SWIR-1, isolated from a deep-sea hydrothermal vent.</title>
        <authorList>
            <person name="Li X."/>
        </authorList>
    </citation>
    <scope>NUCLEOTIDE SEQUENCE [LARGE SCALE GENOMIC DNA]</scope>
    <source>
        <strain evidence="6 7">SWIR-1</strain>
    </source>
</reference>
<dbReference type="SMART" id="SM00850">
    <property type="entry name" value="LytTR"/>
    <property type="match status" value="1"/>
</dbReference>
<dbReference type="PANTHER" id="PTHR37299:SF1">
    <property type="entry name" value="STAGE 0 SPORULATION PROTEIN A HOMOLOG"/>
    <property type="match status" value="1"/>
</dbReference>
<dbReference type="InterPro" id="IPR007492">
    <property type="entry name" value="LytTR_DNA-bd_dom"/>
</dbReference>
<dbReference type="EMBL" id="CP120733">
    <property type="protein sequence ID" value="WFD09528.1"/>
    <property type="molecule type" value="Genomic_DNA"/>
</dbReference>
<dbReference type="Pfam" id="PF04397">
    <property type="entry name" value="LytTR"/>
    <property type="match status" value="1"/>
</dbReference>
<feature type="modified residue" description="4-aspartylphosphate" evidence="3">
    <location>
        <position position="55"/>
    </location>
</feature>
<dbReference type="InterPro" id="IPR011006">
    <property type="entry name" value="CheY-like_superfamily"/>
</dbReference>
<dbReference type="PROSITE" id="PS50110">
    <property type="entry name" value="RESPONSE_REGULATORY"/>
    <property type="match status" value="1"/>
</dbReference>
<sequence>MGINVLICDDDKVVRNHIVKVVSKLKDIGFIKTAENGLQAIQGIKKGDFDIIVIDIDMPHKNGIDAAKDIFNINPDVYIIFVTGFKEYALEAFGVYSFDYILKPFNEKRLTLTLEKAIDEINLKKNAKELSNDEEKFIFKKDRDRYIVNLNDIIMFEKNGRLTTIYTSEMKEDFYESFYDIEERLSSNFFRSHKSFIVNIDKVNKILPYNKTSFEVSFKKCELKALLSKRNEIKFLNELYLNKKKVI</sequence>
<dbReference type="Gene3D" id="3.40.50.2300">
    <property type="match status" value="1"/>
</dbReference>
<evidence type="ECO:0000259" key="4">
    <source>
        <dbReference type="PROSITE" id="PS50110"/>
    </source>
</evidence>
<dbReference type="PROSITE" id="PS50930">
    <property type="entry name" value="HTH_LYTTR"/>
    <property type="match status" value="1"/>
</dbReference>
<dbReference type="RefSeq" id="WP_277731457.1">
    <property type="nucleotide sequence ID" value="NZ_CP120733.1"/>
</dbReference>
<evidence type="ECO:0000256" key="3">
    <source>
        <dbReference type="PROSITE-ProRule" id="PRU00169"/>
    </source>
</evidence>
<dbReference type="SMART" id="SM00448">
    <property type="entry name" value="REC"/>
    <property type="match status" value="1"/>
</dbReference>
<keyword evidence="7" id="KW-1185">Reference proteome</keyword>
<evidence type="ECO:0000313" key="6">
    <source>
        <dbReference type="EMBL" id="WFD09528.1"/>
    </source>
</evidence>
<dbReference type="Gene3D" id="2.40.50.1020">
    <property type="entry name" value="LytTr DNA-binding domain"/>
    <property type="match status" value="1"/>
</dbReference>
<evidence type="ECO:0000313" key="7">
    <source>
        <dbReference type="Proteomes" id="UP001222800"/>
    </source>
</evidence>
<evidence type="ECO:0000256" key="1">
    <source>
        <dbReference type="ARBA" id="ARBA00018672"/>
    </source>
</evidence>
<feature type="domain" description="HTH LytTR-type" evidence="5">
    <location>
        <begin position="137"/>
        <end position="239"/>
    </location>
</feature>
<evidence type="ECO:0000256" key="2">
    <source>
        <dbReference type="ARBA" id="ARBA00024867"/>
    </source>
</evidence>
<name>A0ABY8E9E7_9FIRM</name>
<proteinExistence type="predicted"/>
<gene>
    <name evidence="6" type="ORF">P4S50_14200</name>
</gene>
<keyword evidence="6" id="KW-0238">DNA-binding</keyword>
<evidence type="ECO:0000259" key="5">
    <source>
        <dbReference type="PROSITE" id="PS50930"/>
    </source>
</evidence>
<dbReference type="InterPro" id="IPR001789">
    <property type="entry name" value="Sig_transdc_resp-reg_receiver"/>
</dbReference>
<dbReference type="InterPro" id="IPR046947">
    <property type="entry name" value="LytR-like"/>
</dbReference>
<dbReference type="SUPFAM" id="SSF52172">
    <property type="entry name" value="CheY-like"/>
    <property type="match status" value="1"/>
</dbReference>
<dbReference type="Pfam" id="PF00072">
    <property type="entry name" value="Response_reg"/>
    <property type="match status" value="1"/>
</dbReference>
<comment type="function">
    <text evidence="2">May play the central regulatory role in sporulation. It may be an element of the effector pathway responsible for the activation of sporulation genes in response to nutritional stress. Spo0A may act in concert with spo0H (a sigma factor) to control the expression of some genes that are critical to the sporulation process.</text>
</comment>
<dbReference type="GO" id="GO:0003677">
    <property type="term" value="F:DNA binding"/>
    <property type="evidence" value="ECO:0007669"/>
    <property type="project" value="UniProtKB-KW"/>
</dbReference>
<organism evidence="6 7">
    <name type="scientific">Tepidibacter hydrothermalis</name>
    <dbReference type="NCBI Taxonomy" id="3036126"/>
    <lineage>
        <taxon>Bacteria</taxon>
        <taxon>Bacillati</taxon>
        <taxon>Bacillota</taxon>
        <taxon>Clostridia</taxon>
        <taxon>Peptostreptococcales</taxon>
        <taxon>Peptostreptococcaceae</taxon>
        <taxon>Tepidibacter</taxon>
    </lineage>
</organism>